<dbReference type="Gene3D" id="3.40.50.1820">
    <property type="entry name" value="alpha/beta hydrolase"/>
    <property type="match status" value="1"/>
</dbReference>
<keyword evidence="1" id="KW-0378">Hydrolase</keyword>
<sequence>MNLMPLWKKTISRGIFPHYCSSYHLRLSYAFTSIYNLLTLSANGKRNHESYSEQKYWYWIYASPSPSQRYAHLEGTHVDIQNSIFLLQGGTESFSAVTSGRKLHAEATVHSGADYMIPIPVEAWNPYIRFAVISIQTYTLSEGIKFSFTDSGAPPNAVNYVTVLFLHGGMFNAYQFHKIHSHAHSLNLRTVILHRRDYEGSTPYSPEELEELEQGSVVFWERLSAQIAEFLEIFIMREKIPKLTRRKLPFSQDRLQLQSMRASSESVGGRSGGVAIFGWSAGCSTVLSFLGASHNPMISQESYKLLEEYIGNCILYDPTYLCFGYTLPSDNRNYIPWADPTVAPEDIPRAVSEWVSSYYDHPCYDPISGSLPVTATIHDLDGTRTKSDEITISSWTDEELVKGIEGVPAKNEMLAFQPPVQNTLHLLSDRAFFDQTNVTTWFPDVDVLYLGGTRSNWMCAWGEIETKKRYLQARSRKDSHVREVQFFDMDGLNHLAHWDQTQEFLQVVAEGIQLHCLGRWS</sequence>
<dbReference type="SUPFAM" id="SSF53474">
    <property type="entry name" value="alpha/beta-Hydrolases"/>
    <property type="match status" value="1"/>
</dbReference>
<evidence type="ECO:0000313" key="1">
    <source>
        <dbReference type="EMBL" id="GAW08585.1"/>
    </source>
</evidence>
<dbReference type="AlphaFoldDB" id="A0A1Q3EN08"/>
<dbReference type="EMBL" id="BDGU01000669">
    <property type="protein sequence ID" value="GAW08585.1"/>
    <property type="molecule type" value="Genomic_DNA"/>
</dbReference>
<reference evidence="1 2" key="2">
    <citation type="submission" date="2017-02" db="EMBL/GenBank/DDBJ databases">
        <title>A genome survey and senescence transcriptome analysis in Lentinula edodes.</title>
        <authorList>
            <person name="Sakamoto Y."/>
            <person name="Nakade K."/>
            <person name="Sato S."/>
            <person name="Yoshida Y."/>
            <person name="Miyazaki K."/>
            <person name="Natsume S."/>
            <person name="Konno N."/>
        </authorList>
    </citation>
    <scope>NUCLEOTIDE SEQUENCE [LARGE SCALE GENOMIC DNA]</scope>
    <source>
        <strain evidence="1 2">NBRC 111202</strain>
    </source>
</reference>
<reference evidence="1 2" key="1">
    <citation type="submission" date="2016-08" db="EMBL/GenBank/DDBJ databases">
        <authorList>
            <consortium name="Lentinula edodes genome sequencing consortium"/>
            <person name="Sakamoto Y."/>
            <person name="Nakade K."/>
            <person name="Sato S."/>
            <person name="Yoshida Y."/>
            <person name="Miyazaki K."/>
            <person name="Natsume S."/>
            <person name="Konno N."/>
        </authorList>
    </citation>
    <scope>NUCLEOTIDE SEQUENCE [LARGE SCALE GENOMIC DNA]</scope>
    <source>
        <strain evidence="1 2">NBRC 111202</strain>
    </source>
</reference>
<proteinExistence type="predicted"/>
<dbReference type="Proteomes" id="UP000188533">
    <property type="component" value="Unassembled WGS sequence"/>
</dbReference>
<gene>
    <name evidence="1" type="ORF">LENED_010652</name>
</gene>
<name>A0A1Q3EN08_LENED</name>
<evidence type="ECO:0000313" key="2">
    <source>
        <dbReference type="Proteomes" id="UP000188533"/>
    </source>
</evidence>
<keyword evidence="2" id="KW-1185">Reference proteome</keyword>
<dbReference type="InterPro" id="IPR029058">
    <property type="entry name" value="AB_hydrolase_fold"/>
</dbReference>
<organism evidence="1 2">
    <name type="scientific">Lentinula edodes</name>
    <name type="common">Shiitake mushroom</name>
    <name type="synonym">Lentinus edodes</name>
    <dbReference type="NCBI Taxonomy" id="5353"/>
    <lineage>
        <taxon>Eukaryota</taxon>
        <taxon>Fungi</taxon>
        <taxon>Dikarya</taxon>
        <taxon>Basidiomycota</taxon>
        <taxon>Agaricomycotina</taxon>
        <taxon>Agaricomycetes</taxon>
        <taxon>Agaricomycetidae</taxon>
        <taxon>Agaricales</taxon>
        <taxon>Marasmiineae</taxon>
        <taxon>Omphalotaceae</taxon>
        <taxon>Lentinula</taxon>
    </lineage>
</organism>
<protein>
    <submittedName>
        <fullName evidence="1">Alpha beta-hydrolase</fullName>
    </submittedName>
</protein>
<accession>A0A1Q3EN08</accession>
<dbReference type="GO" id="GO:0016787">
    <property type="term" value="F:hydrolase activity"/>
    <property type="evidence" value="ECO:0007669"/>
    <property type="project" value="UniProtKB-KW"/>
</dbReference>
<comment type="caution">
    <text evidence="1">The sequence shown here is derived from an EMBL/GenBank/DDBJ whole genome shotgun (WGS) entry which is preliminary data.</text>
</comment>